<name>A0ABY3PHH4_9CYAN</name>
<dbReference type="SUPFAM" id="SSF51556">
    <property type="entry name" value="Metallo-dependent hydrolases"/>
    <property type="match status" value="1"/>
</dbReference>
<gene>
    <name evidence="3" type="ORF">ISF26_14885</name>
</gene>
<dbReference type="Pfam" id="PF01979">
    <property type="entry name" value="Amidohydro_1"/>
    <property type="match status" value="1"/>
</dbReference>
<protein>
    <submittedName>
        <fullName evidence="3">Amidohydrolase family protein</fullName>
    </submittedName>
</protein>
<evidence type="ECO:0000256" key="1">
    <source>
        <dbReference type="ARBA" id="ARBA00022801"/>
    </source>
</evidence>
<dbReference type="InterPro" id="IPR032466">
    <property type="entry name" value="Metal_Hydrolase"/>
</dbReference>
<dbReference type="Gene3D" id="2.30.40.10">
    <property type="entry name" value="Urease, subunit C, domain 1"/>
    <property type="match status" value="1"/>
</dbReference>
<dbReference type="PANTHER" id="PTHR43794">
    <property type="entry name" value="AMINOHYDROLASE SSNA-RELATED"/>
    <property type="match status" value="1"/>
</dbReference>
<keyword evidence="4" id="KW-1185">Reference proteome</keyword>
<sequence>MDLCIENLRTAAGIGALAIAGMEVSDLGAVRRRHRLHIDGAGCWLVPGLINAHDHLGLDLLPPLGEPPYPNSAAWGEAVFRPERSPLREVLRLRYGERLWWGAYRNLLAGVTTVQHHDRGHWCLRYLPVRVPPYRWQHRPDSHLGGSYGRGGRLFVHAAEGTDAQSHAEIRRLDELGLLGPASTVIHAIALDEADIARLAATGTGVVLCLTSNRFLYGRTAPVRALKAAGVPLAIGTDSTASGSLDLLAELRGARDWFGEAELLDLVTAAAACLLGVPQLGRLVAGAPADLVLIDNPRARTVAEAVLTARPEQIRLVLVGGEARLVRAPFERLRGRLQPLGVDGETTWLAGPIRRLLGRARALLGERLYFGRRFEV</sequence>
<feature type="domain" description="Amidohydrolase-related" evidence="2">
    <location>
        <begin position="158"/>
        <end position="322"/>
    </location>
</feature>
<dbReference type="PANTHER" id="PTHR43794:SF11">
    <property type="entry name" value="AMIDOHYDROLASE-RELATED DOMAIN-CONTAINING PROTEIN"/>
    <property type="match status" value="1"/>
</dbReference>
<proteinExistence type="predicted"/>
<accession>A0ABY3PHH4</accession>
<dbReference type="EMBL" id="CP063845">
    <property type="protein sequence ID" value="UFP93092.1"/>
    <property type="molecule type" value="Genomic_DNA"/>
</dbReference>
<dbReference type="InterPro" id="IPR006680">
    <property type="entry name" value="Amidohydro-rel"/>
</dbReference>
<dbReference type="InterPro" id="IPR050287">
    <property type="entry name" value="MTA/SAH_deaminase"/>
</dbReference>
<organism evidence="3 4">
    <name type="scientific">Gloeobacter morelensis MG652769</name>
    <dbReference type="NCBI Taxonomy" id="2781736"/>
    <lineage>
        <taxon>Bacteria</taxon>
        <taxon>Bacillati</taxon>
        <taxon>Cyanobacteriota</taxon>
        <taxon>Cyanophyceae</taxon>
        <taxon>Gloeobacterales</taxon>
        <taxon>Gloeobacteraceae</taxon>
        <taxon>Gloeobacter</taxon>
        <taxon>Gloeobacter morelensis</taxon>
    </lineage>
</organism>
<dbReference type="InterPro" id="IPR011059">
    <property type="entry name" value="Metal-dep_hydrolase_composite"/>
</dbReference>
<reference evidence="3 4" key="1">
    <citation type="journal article" date="2021" name="Genome Biol. Evol.">
        <title>Complete Genome Sequencing of a Novel Gloeobacter Species from a Waterfall Cave in Mexico.</title>
        <authorList>
            <person name="Saw J.H."/>
            <person name="Cardona T."/>
            <person name="Montejano G."/>
        </authorList>
    </citation>
    <scope>NUCLEOTIDE SEQUENCE [LARGE SCALE GENOMIC DNA]</scope>
    <source>
        <strain evidence="3">MG652769</strain>
    </source>
</reference>
<dbReference type="Gene3D" id="3.20.20.140">
    <property type="entry name" value="Metal-dependent hydrolases"/>
    <property type="match status" value="2"/>
</dbReference>
<keyword evidence="1" id="KW-0378">Hydrolase</keyword>
<dbReference type="SUPFAM" id="SSF51338">
    <property type="entry name" value="Composite domain of metallo-dependent hydrolases"/>
    <property type="match status" value="1"/>
</dbReference>
<dbReference type="Proteomes" id="UP001054846">
    <property type="component" value="Chromosome"/>
</dbReference>
<evidence type="ECO:0000313" key="3">
    <source>
        <dbReference type="EMBL" id="UFP93092.1"/>
    </source>
</evidence>
<dbReference type="RefSeq" id="WP_230840097.1">
    <property type="nucleotide sequence ID" value="NZ_CP063845.1"/>
</dbReference>
<evidence type="ECO:0000259" key="2">
    <source>
        <dbReference type="Pfam" id="PF01979"/>
    </source>
</evidence>
<evidence type="ECO:0000313" key="4">
    <source>
        <dbReference type="Proteomes" id="UP001054846"/>
    </source>
</evidence>